<dbReference type="InterPro" id="IPR009351">
    <property type="entry name" value="AlkZ-like"/>
</dbReference>
<reference evidence="1" key="1">
    <citation type="submission" date="2019-08" db="EMBL/GenBank/DDBJ databases">
        <authorList>
            <person name="Kucharzyk K."/>
            <person name="Murdoch R.W."/>
            <person name="Higgins S."/>
            <person name="Loffler F."/>
        </authorList>
    </citation>
    <scope>NUCLEOTIDE SEQUENCE</scope>
</reference>
<dbReference type="PANTHER" id="PTHR30528">
    <property type="entry name" value="CYTOPLASMIC PROTEIN"/>
    <property type="match status" value="1"/>
</dbReference>
<evidence type="ECO:0000313" key="1">
    <source>
        <dbReference type="EMBL" id="MPM72921.1"/>
    </source>
</evidence>
<organism evidence="1">
    <name type="scientific">bioreactor metagenome</name>
    <dbReference type="NCBI Taxonomy" id="1076179"/>
    <lineage>
        <taxon>unclassified sequences</taxon>
        <taxon>metagenomes</taxon>
        <taxon>ecological metagenomes</taxon>
    </lineage>
</organism>
<dbReference type="Pfam" id="PF06224">
    <property type="entry name" value="AlkZ-like"/>
    <property type="match status" value="1"/>
</dbReference>
<comment type="caution">
    <text evidence="1">The sequence shown here is derived from an EMBL/GenBank/DDBJ whole genome shotgun (WGS) entry which is preliminary data.</text>
</comment>
<gene>
    <name evidence="1" type="ORF">SDC9_119897</name>
</gene>
<protein>
    <recommendedName>
        <fullName evidence="2">Winged helix DNA-binding domain-containing protein</fullName>
    </recommendedName>
</protein>
<evidence type="ECO:0008006" key="2">
    <source>
        <dbReference type="Google" id="ProtNLM"/>
    </source>
</evidence>
<accession>A0A645C7F2</accession>
<proteinExistence type="predicted"/>
<sequence length="328" mass="38422">MLRQLLYQDYELTEGYDKEMCIYQTSEYPAFAELRQKRTASLKEHMIYRRQIEALSLLDEVRRYVSEHQLVSTRDLSIGITDGNNWGHRKLSSVALDYLFNTGELWVADRKATIKYYTMTDKIIGNAVNIFADQPSKCFIDWYVLRRIQAVGALWAVSGSAWLGYYLKDPQIRNAALQRLLADKKICRILVEGLSEPFYCAAADQIYLSDFCEPTPAKIIAPLDNLIWDRKMTSKVFDFTYSWEVYLPKSKRKYGYYVLPVLYQNRFIARFEPLKLAPGQPFDLLNWWWEADVVVDDLMIESIIVMMKQFAAYLKVPYNSAYLSKLRL</sequence>
<dbReference type="AlphaFoldDB" id="A0A645C7F2"/>
<dbReference type="PANTHER" id="PTHR30528:SF0">
    <property type="entry name" value="CYTOPLASMIC PROTEIN"/>
    <property type="match status" value="1"/>
</dbReference>
<dbReference type="EMBL" id="VSSQ01025038">
    <property type="protein sequence ID" value="MPM72921.1"/>
    <property type="molecule type" value="Genomic_DNA"/>
</dbReference>
<name>A0A645C7F2_9ZZZZ</name>